<name>A0A2V0NTY3_9CHLO</name>
<feature type="compositionally biased region" description="Low complexity" evidence="1">
    <location>
        <begin position="22"/>
        <end position="44"/>
    </location>
</feature>
<evidence type="ECO:0000313" key="3">
    <source>
        <dbReference type="Proteomes" id="UP000247498"/>
    </source>
</evidence>
<reference evidence="2 3" key="1">
    <citation type="journal article" date="2018" name="Sci. Rep.">
        <title>Raphidocelis subcapitata (=Pseudokirchneriella subcapitata) provides an insight into genome evolution and environmental adaptations in the Sphaeropleales.</title>
        <authorList>
            <person name="Suzuki S."/>
            <person name="Yamaguchi H."/>
            <person name="Nakajima N."/>
            <person name="Kawachi M."/>
        </authorList>
    </citation>
    <scope>NUCLEOTIDE SEQUENCE [LARGE SCALE GENOMIC DNA]</scope>
    <source>
        <strain evidence="2 3">NIES-35</strain>
    </source>
</reference>
<dbReference type="AlphaFoldDB" id="A0A2V0NTY3"/>
<evidence type="ECO:0000313" key="2">
    <source>
        <dbReference type="EMBL" id="GBF90779.1"/>
    </source>
</evidence>
<dbReference type="Proteomes" id="UP000247498">
    <property type="component" value="Unassembled WGS sequence"/>
</dbReference>
<protein>
    <submittedName>
        <fullName evidence="2">Uncharacterized protein</fullName>
    </submittedName>
</protein>
<feature type="region of interest" description="Disordered" evidence="1">
    <location>
        <begin position="121"/>
        <end position="153"/>
    </location>
</feature>
<proteinExistence type="predicted"/>
<gene>
    <name evidence="2" type="ORF">Rsub_03080</name>
</gene>
<feature type="region of interest" description="Disordered" evidence="1">
    <location>
        <begin position="1"/>
        <end position="101"/>
    </location>
</feature>
<organism evidence="2 3">
    <name type="scientific">Raphidocelis subcapitata</name>
    <dbReference type="NCBI Taxonomy" id="307507"/>
    <lineage>
        <taxon>Eukaryota</taxon>
        <taxon>Viridiplantae</taxon>
        <taxon>Chlorophyta</taxon>
        <taxon>core chlorophytes</taxon>
        <taxon>Chlorophyceae</taxon>
        <taxon>CS clade</taxon>
        <taxon>Sphaeropleales</taxon>
        <taxon>Selenastraceae</taxon>
        <taxon>Raphidocelis</taxon>
    </lineage>
</organism>
<dbReference type="EMBL" id="BDRX01000019">
    <property type="protein sequence ID" value="GBF90779.1"/>
    <property type="molecule type" value="Genomic_DNA"/>
</dbReference>
<sequence length="189" mass="18189">MSSPFDARRGATARPARRARPAQRPAASAAASRCRPSSRSCPGAQGRGRLTLARAGSFGGGSGGSFGGGNGGGNGGNNGGNNGGGGGGGGGGFDWQPADPAPPIAAGVFAALLVCSAAPADEPDAATGSARTGAAAGRYSTDSDSEDGFDSSSSCGGGFYHGYCESADEEFEFGGGECGAVLERAASAW</sequence>
<accession>A0A2V0NTY3</accession>
<evidence type="ECO:0000256" key="1">
    <source>
        <dbReference type="SAM" id="MobiDB-lite"/>
    </source>
</evidence>
<dbReference type="InParanoid" id="A0A2V0NTY3"/>
<keyword evidence="3" id="KW-1185">Reference proteome</keyword>
<feature type="compositionally biased region" description="Low complexity" evidence="1">
    <location>
        <begin position="125"/>
        <end position="142"/>
    </location>
</feature>
<feature type="compositionally biased region" description="Gly residues" evidence="1">
    <location>
        <begin position="57"/>
        <end position="93"/>
    </location>
</feature>
<comment type="caution">
    <text evidence="2">The sequence shown here is derived from an EMBL/GenBank/DDBJ whole genome shotgun (WGS) entry which is preliminary data.</text>
</comment>